<dbReference type="AlphaFoldDB" id="A0A1G2P1U0"/>
<dbReference type="EMBL" id="MHSK01000015">
    <property type="protein sequence ID" value="OHA42290.1"/>
    <property type="molecule type" value="Genomic_DNA"/>
</dbReference>
<accession>A0A1G2P1U0</accession>
<dbReference type="SUPFAM" id="SSF52309">
    <property type="entry name" value="N-(deoxy)ribosyltransferase-like"/>
    <property type="match status" value="1"/>
</dbReference>
<evidence type="ECO:0000313" key="2">
    <source>
        <dbReference type="Proteomes" id="UP000177269"/>
    </source>
</evidence>
<reference evidence="1 2" key="1">
    <citation type="journal article" date="2016" name="Nat. Commun.">
        <title>Thousands of microbial genomes shed light on interconnected biogeochemical processes in an aquifer system.</title>
        <authorList>
            <person name="Anantharaman K."/>
            <person name="Brown C.T."/>
            <person name="Hug L.A."/>
            <person name="Sharon I."/>
            <person name="Castelle C.J."/>
            <person name="Probst A.J."/>
            <person name="Thomas B.C."/>
            <person name="Singh A."/>
            <person name="Wilkins M.J."/>
            <person name="Karaoz U."/>
            <person name="Brodie E.L."/>
            <person name="Williams K.H."/>
            <person name="Hubbard S.S."/>
            <person name="Banfield J.F."/>
        </authorList>
    </citation>
    <scope>NUCLEOTIDE SEQUENCE [LARGE SCALE GENOMIC DNA]</scope>
</reference>
<name>A0A1G2P1U0_9BACT</name>
<protein>
    <recommendedName>
        <fullName evidence="3">2'-deoxynucleoside 5'-phosphate N-hydrolase 1</fullName>
    </recommendedName>
</protein>
<evidence type="ECO:0008006" key="3">
    <source>
        <dbReference type="Google" id="ProtNLM"/>
    </source>
</evidence>
<organism evidence="1 2">
    <name type="scientific">Candidatus Taylorbacteria bacterium RIFCSPLOWO2_12_FULL_43_20</name>
    <dbReference type="NCBI Taxonomy" id="1802332"/>
    <lineage>
        <taxon>Bacteria</taxon>
        <taxon>Candidatus Tayloriibacteriota</taxon>
    </lineage>
</organism>
<gene>
    <name evidence="1" type="ORF">A3G52_03790</name>
</gene>
<proteinExistence type="predicted"/>
<dbReference type="Gene3D" id="3.40.50.450">
    <property type="match status" value="1"/>
</dbReference>
<dbReference type="Proteomes" id="UP000177269">
    <property type="component" value="Unassembled WGS sequence"/>
</dbReference>
<comment type="caution">
    <text evidence="1">The sequence shown here is derived from an EMBL/GenBank/DDBJ whole genome shotgun (WGS) entry which is preliminary data.</text>
</comment>
<sequence>MKIYIAHSRGFDFRKELYDPIKNSSLAREHTFIFPHEKSEELFSSKDFFQNGCDLIIAEVSYPATGLGIELGWANMLKVPVVCIYKKDSILSGSLKAVTNTFLQYSDTSDLIDKITQAIQVN</sequence>
<evidence type="ECO:0000313" key="1">
    <source>
        <dbReference type="EMBL" id="OHA42290.1"/>
    </source>
</evidence>